<evidence type="ECO:0000256" key="5">
    <source>
        <dbReference type="ARBA" id="ARBA00022617"/>
    </source>
</evidence>
<keyword evidence="5 13" id="KW-0349">Heme</keyword>
<dbReference type="PROSITE" id="PS00086">
    <property type="entry name" value="CYTOCHROME_P450"/>
    <property type="match status" value="1"/>
</dbReference>
<dbReference type="PANTHER" id="PTHR24296">
    <property type="entry name" value="CYTOCHROME P450"/>
    <property type="match status" value="1"/>
</dbReference>
<keyword evidence="14" id="KW-0812">Transmembrane</keyword>
<dbReference type="CDD" id="cd05790">
    <property type="entry name" value="S1_Rrp40"/>
    <property type="match status" value="1"/>
</dbReference>
<keyword evidence="9" id="KW-0560">Oxidoreductase</keyword>
<evidence type="ECO:0000256" key="4">
    <source>
        <dbReference type="ARBA" id="ARBA00022490"/>
    </source>
</evidence>
<dbReference type="GO" id="GO:0016705">
    <property type="term" value="F:oxidoreductase activity, acting on paired donors, with incorporation or reduction of molecular oxygen"/>
    <property type="evidence" value="ECO:0007669"/>
    <property type="project" value="InterPro"/>
</dbReference>
<dbReference type="GO" id="GO:0006629">
    <property type="term" value="P:lipid metabolic process"/>
    <property type="evidence" value="ECO:0007669"/>
    <property type="project" value="UniProtKB-ARBA"/>
</dbReference>
<dbReference type="SUPFAM" id="SSF110324">
    <property type="entry name" value="Ribosomal L27 protein-like"/>
    <property type="match status" value="1"/>
</dbReference>
<feature type="domain" description="Exosome complex exonuclease Rrp40 N-terminal" evidence="16">
    <location>
        <begin position="540"/>
        <end position="577"/>
    </location>
</feature>
<evidence type="ECO:0000256" key="13">
    <source>
        <dbReference type="PIRSR" id="PIRSR602401-1"/>
    </source>
</evidence>
<dbReference type="InterPro" id="IPR036612">
    <property type="entry name" value="KH_dom_type_1_sf"/>
</dbReference>
<evidence type="ECO:0000313" key="18">
    <source>
        <dbReference type="Proteomes" id="UP000682877"/>
    </source>
</evidence>
<dbReference type="CDD" id="cd22526">
    <property type="entry name" value="KH-I_Rrp40"/>
    <property type="match status" value="1"/>
</dbReference>
<dbReference type="EMBL" id="LR999457">
    <property type="protein sequence ID" value="CAE6164604.1"/>
    <property type="molecule type" value="Genomic_DNA"/>
</dbReference>
<comment type="similarity">
    <text evidence="2">Belongs to the RRP40 family.</text>
</comment>
<dbReference type="CDD" id="cd11064">
    <property type="entry name" value="CYP86A"/>
    <property type="match status" value="1"/>
</dbReference>
<dbReference type="GO" id="GO:0005506">
    <property type="term" value="F:iron ion binding"/>
    <property type="evidence" value="ECO:0007669"/>
    <property type="project" value="InterPro"/>
</dbReference>
<evidence type="ECO:0000256" key="14">
    <source>
        <dbReference type="SAM" id="Phobius"/>
    </source>
</evidence>
<keyword evidence="8" id="KW-0694">RNA-binding</keyword>
<dbReference type="Proteomes" id="UP000682877">
    <property type="component" value="Chromosome 7"/>
</dbReference>
<dbReference type="Gene3D" id="2.40.50.140">
    <property type="entry name" value="Nucleic acid-binding proteins"/>
    <property type="match status" value="1"/>
</dbReference>
<evidence type="ECO:0000256" key="12">
    <source>
        <dbReference type="ARBA" id="ARBA00030615"/>
    </source>
</evidence>
<reference evidence="17" key="1">
    <citation type="submission" date="2021-01" db="EMBL/GenBank/DDBJ databases">
        <authorList>
            <person name="Bezrukov I."/>
        </authorList>
    </citation>
    <scope>NUCLEOTIDE SEQUENCE</scope>
</reference>
<dbReference type="Gene3D" id="2.40.50.100">
    <property type="match status" value="1"/>
</dbReference>
<protein>
    <recommendedName>
        <fullName evidence="12">Ribosomal RNA-processing protein 40</fullName>
    </recommendedName>
</protein>
<feature type="domain" description="K Homology" evidence="15">
    <location>
        <begin position="665"/>
        <end position="713"/>
    </location>
</feature>
<keyword evidence="4" id="KW-0963">Cytoplasm</keyword>
<dbReference type="InterPro" id="IPR037319">
    <property type="entry name" value="Rrp40_S1"/>
</dbReference>
<keyword evidence="10 13" id="KW-0408">Iron</keyword>
<evidence type="ECO:0000256" key="11">
    <source>
        <dbReference type="ARBA" id="ARBA00023033"/>
    </source>
</evidence>
<proteinExistence type="inferred from homology"/>
<dbReference type="SUPFAM" id="SSF48264">
    <property type="entry name" value="Cytochrome P450"/>
    <property type="match status" value="1"/>
</dbReference>
<organism evidence="17 18">
    <name type="scientific">Arabidopsis arenosa</name>
    <name type="common">Sand rock-cress</name>
    <name type="synonym">Cardaminopsis arenosa</name>
    <dbReference type="NCBI Taxonomy" id="38785"/>
    <lineage>
        <taxon>Eukaryota</taxon>
        <taxon>Viridiplantae</taxon>
        <taxon>Streptophyta</taxon>
        <taxon>Embryophyta</taxon>
        <taxon>Tracheophyta</taxon>
        <taxon>Spermatophyta</taxon>
        <taxon>Magnoliopsida</taxon>
        <taxon>eudicotyledons</taxon>
        <taxon>Gunneridae</taxon>
        <taxon>Pentapetalae</taxon>
        <taxon>rosids</taxon>
        <taxon>malvids</taxon>
        <taxon>Brassicales</taxon>
        <taxon>Brassicaceae</taxon>
        <taxon>Camelineae</taxon>
        <taxon>Arabidopsis</taxon>
    </lineage>
</organism>
<dbReference type="Pfam" id="PF15985">
    <property type="entry name" value="KH_6"/>
    <property type="match status" value="1"/>
</dbReference>
<dbReference type="GO" id="GO:0000178">
    <property type="term" value="C:exosome (RNase complex)"/>
    <property type="evidence" value="ECO:0007669"/>
    <property type="project" value="UniProtKB-KW"/>
</dbReference>
<dbReference type="Pfam" id="PF21262">
    <property type="entry name" value="RRP40_S1"/>
    <property type="match status" value="1"/>
</dbReference>
<dbReference type="GO" id="GO:0003723">
    <property type="term" value="F:RNA binding"/>
    <property type="evidence" value="ECO:0007669"/>
    <property type="project" value="UniProtKB-KW"/>
</dbReference>
<keyword evidence="7" id="KW-0271">Exosome</keyword>
<dbReference type="AlphaFoldDB" id="A0A8S2ATR6"/>
<dbReference type="Gene3D" id="3.30.1370.10">
    <property type="entry name" value="K Homology domain, type 1"/>
    <property type="match status" value="1"/>
</dbReference>
<dbReference type="PRINTS" id="PR00463">
    <property type="entry name" value="EP450I"/>
</dbReference>
<dbReference type="InterPro" id="IPR001128">
    <property type="entry name" value="Cyt_P450"/>
</dbReference>
<dbReference type="SUPFAM" id="SSF50249">
    <property type="entry name" value="Nucleic acid-binding proteins"/>
    <property type="match status" value="1"/>
</dbReference>
<evidence type="ECO:0000259" key="15">
    <source>
        <dbReference type="Pfam" id="PF15985"/>
    </source>
</evidence>
<keyword evidence="14" id="KW-0472">Membrane</keyword>
<dbReference type="GO" id="GO:0020037">
    <property type="term" value="F:heme binding"/>
    <property type="evidence" value="ECO:0007669"/>
    <property type="project" value="InterPro"/>
</dbReference>
<dbReference type="GO" id="GO:0004497">
    <property type="term" value="F:monooxygenase activity"/>
    <property type="evidence" value="ECO:0007669"/>
    <property type="project" value="UniProtKB-KW"/>
</dbReference>
<dbReference type="InterPro" id="IPR017972">
    <property type="entry name" value="Cyt_P450_CS"/>
</dbReference>
<evidence type="ECO:0000256" key="2">
    <source>
        <dbReference type="ARBA" id="ARBA00007841"/>
    </source>
</evidence>
<comment type="similarity">
    <text evidence="3">Belongs to the cytochrome P450 family.</text>
</comment>
<keyword evidence="6 13" id="KW-0479">Metal-binding</keyword>
<evidence type="ECO:0000313" key="17">
    <source>
        <dbReference type="EMBL" id="CAE6164604.1"/>
    </source>
</evidence>
<dbReference type="SUPFAM" id="SSF54791">
    <property type="entry name" value="Eukaryotic type KH-domain (KH-domain type I)"/>
    <property type="match status" value="1"/>
</dbReference>
<keyword evidence="14" id="KW-1133">Transmembrane helix</keyword>
<dbReference type="InterPro" id="IPR002401">
    <property type="entry name" value="Cyt_P450_E_grp-I"/>
</dbReference>
<evidence type="ECO:0000256" key="9">
    <source>
        <dbReference type="ARBA" id="ARBA00023002"/>
    </source>
</evidence>
<dbReference type="InterPro" id="IPR012340">
    <property type="entry name" value="NA-bd_OB-fold"/>
</dbReference>
<dbReference type="FunFam" id="2.40.50.100:FF:000054">
    <property type="entry name" value="Exosome complex exonuclease RRP40"/>
    <property type="match status" value="1"/>
</dbReference>
<dbReference type="InterPro" id="IPR036396">
    <property type="entry name" value="Cyt_P450_sf"/>
</dbReference>
<evidence type="ECO:0000256" key="1">
    <source>
        <dbReference type="ARBA" id="ARBA00001971"/>
    </source>
</evidence>
<dbReference type="Pfam" id="PF18311">
    <property type="entry name" value="Rrp40_N"/>
    <property type="match status" value="1"/>
</dbReference>
<feature type="transmembrane region" description="Helical" evidence="14">
    <location>
        <begin position="6"/>
        <end position="24"/>
    </location>
</feature>
<evidence type="ECO:0000256" key="8">
    <source>
        <dbReference type="ARBA" id="ARBA00022884"/>
    </source>
</evidence>
<dbReference type="InterPro" id="IPR004088">
    <property type="entry name" value="KH_dom_type_1"/>
</dbReference>
<sequence>MASISLLQVSVATLCFLILHYFLFKKPHGRFRRNWPVLRMLPALLKALHRIYDYSVKILETSDLTFPFKGPRFAGMDMLITVDPANIHHIMSSSFSNYIKGPEFQDVFDVLGDSFITTDSELWKNMRKSYQAILHTQEFQRFSMSTMTSKLKDGLVPLLNHFAEEGTTLDLQGVFGRFTFDTICILVTGSDPRSLSIKMPEDEFAKALDDVGEAILYRHVKPRFLWKLQNWMRFGQEKKLIEANATFDRVCAKYISAKREEIKRSQGVSNGESEDLLTSIIKIDTTKYNLLNPSDDKFLRDNILAFILAGRDTTATALSWFFWLLSENPQVVAKIRQEIINTDLSRTGNGQENWDKLVYLHGALCEAMRLYPPVSFGRKSPIKSDVLPSGHKVNANSKIIICLYALGRMRAVWGEDASQFKPERWITENGGIKHEPSYKFLSFNAGPRTCLGKHLAMTQMKIVAVEILRNYDIKKRLCFRNRVPIVVKEQALTEVLGFLSPKPTSLMATKVSVSPTSLIDQIVVPGDVVFDLSNMTNQTIKLGSGLRQDNDAISAMRAGKLSYCKPNKYWVESSHKRYIPRPEDHVLGIVVDSKTDNFWVDIKGPQLALLPVLAFEGGTRRNIPKFEASTLLYLRVVKTNTGMNPELSCTDASGKAALFGPLRDGFMFETSTGLSRMLLSSPTCPVIEALGKKLSFEIAVGLNGRVWVNSAAPRTVIIVANAMMNSESLSGTQQRIMVEKLLAKISD</sequence>
<dbReference type="Gene3D" id="1.10.630.10">
    <property type="entry name" value="Cytochrome P450"/>
    <property type="match status" value="1"/>
</dbReference>
<feature type="binding site" description="axial binding residue" evidence="13">
    <location>
        <position position="450"/>
    </location>
    <ligand>
        <name>heme</name>
        <dbReference type="ChEBI" id="CHEBI:30413"/>
    </ligand>
    <ligandPart>
        <name>Fe</name>
        <dbReference type="ChEBI" id="CHEBI:18248"/>
    </ligandPart>
</feature>
<dbReference type="Pfam" id="PF00067">
    <property type="entry name" value="p450"/>
    <property type="match status" value="1"/>
</dbReference>
<dbReference type="InterPro" id="IPR049469">
    <property type="entry name" value="RRP40_KH-I"/>
</dbReference>
<keyword evidence="18" id="KW-1185">Reference proteome</keyword>
<accession>A0A8S2ATR6</accession>
<evidence type="ECO:0000256" key="3">
    <source>
        <dbReference type="ARBA" id="ARBA00010617"/>
    </source>
</evidence>
<keyword evidence="11" id="KW-0503">Monooxygenase</keyword>
<name>A0A8S2ATR6_ARAAE</name>
<evidence type="ECO:0000256" key="6">
    <source>
        <dbReference type="ARBA" id="ARBA00022723"/>
    </source>
</evidence>
<comment type="cofactor">
    <cofactor evidence="1 13">
        <name>heme</name>
        <dbReference type="ChEBI" id="CHEBI:30413"/>
    </cofactor>
</comment>
<evidence type="ECO:0000256" key="7">
    <source>
        <dbReference type="ARBA" id="ARBA00022835"/>
    </source>
</evidence>
<gene>
    <name evidence="17" type="ORF">AARE701A_LOCUS17910</name>
</gene>
<dbReference type="FunFam" id="3.30.1370.10:FF:000038">
    <property type="entry name" value="exosome complex component RRP40"/>
    <property type="match status" value="1"/>
</dbReference>
<dbReference type="FunFam" id="2.40.50.140:FF:000127">
    <property type="entry name" value="Exosome complex component RRP40"/>
    <property type="match status" value="1"/>
</dbReference>
<evidence type="ECO:0000259" key="16">
    <source>
        <dbReference type="Pfam" id="PF18311"/>
    </source>
</evidence>
<evidence type="ECO:0000256" key="10">
    <source>
        <dbReference type="ARBA" id="ARBA00023004"/>
    </source>
</evidence>
<dbReference type="PRINTS" id="PR00385">
    <property type="entry name" value="P450"/>
</dbReference>
<dbReference type="InterPro" id="IPR041054">
    <property type="entry name" value="Rrp40_N_euk"/>
</dbReference>